<organism evidence="2 3">
    <name type="scientific">Lachancea dasiensis</name>
    <dbReference type="NCBI Taxonomy" id="1072105"/>
    <lineage>
        <taxon>Eukaryota</taxon>
        <taxon>Fungi</taxon>
        <taxon>Dikarya</taxon>
        <taxon>Ascomycota</taxon>
        <taxon>Saccharomycotina</taxon>
        <taxon>Saccharomycetes</taxon>
        <taxon>Saccharomycetales</taxon>
        <taxon>Saccharomycetaceae</taxon>
        <taxon>Lachancea</taxon>
    </lineage>
</organism>
<gene>
    <name evidence="2" type="ORF">LADA_0F03114G</name>
</gene>
<keyword evidence="1" id="KW-0812">Transmembrane</keyword>
<keyword evidence="1" id="KW-1133">Transmembrane helix</keyword>
<dbReference type="EMBL" id="LT598458">
    <property type="protein sequence ID" value="SCU90300.1"/>
    <property type="molecule type" value="Genomic_DNA"/>
</dbReference>
<accession>A0A1G4JIP5</accession>
<dbReference type="OrthoDB" id="4037199at2759"/>
<reference evidence="2 3" key="1">
    <citation type="submission" date="2016-03" db="EMBL/GenBank/DDBJ databases">
        <authorList>
            <person name="Devillers H."/>
        </authorList>
    </citation>
    <scope>NUCLEOTIDE SEQUENCE [LARGE SCALE GENOMIC DNA]</scope>
    <source>
        <strain evidence="2">CBS 10888</strain>
    </source>
</reference>
<feature type="transmembrane region" description="Helical" evidence="1">
    <location>
        <begin position="50"/>
        <end position="71"/>
    </location>
</feature>
<keyword evidence="3" id="KW-1185">Reference proteome</keyword>
<evidence type="ECO:0000313" key="3">
    <source>
        <dbReference type="Proteomes" id="UP000190274"/>
    </source>
</evidence>
<evidence type="ECO:0000256" key="1">
    <source>
        <dbReference type="SAM" id="Phobius"/>
    </source>
</evidence>
<name>A0A1G4JIP5_9SACH</name>
<dbReference type="Proteomes" id="UP000190274">
    <property type="component" value="Chromosome F"/>
</dbReference>
<dbReference type="AlphaFoldDB" id="A0A1G4JIP5"/>
<protein>
    <submittedName>
        <fullName evidence="2">LADA_0F03114g1_1</fullName>
    </submittedName>
</protein>
<evidence type="ECO:0000313" key="2">
    <source>
        <dbReference type="EMBL" id="SCU90300.1"/>
    </source>
</evidence>
<sequence>MLSSQILRSSTLSINRAVAATLPKSANRIILRASHKRIGQSWAITEAKRLAPTVGIWSAFMVTMFGWPFAIKAFQTRNNLE</sequence>
<keyword evidence="1" id="KW-0472">Membrane</keyword>
<proteinExistence type="predicted"/>